<keyword evidence="3" id="KW-0479">Metal-binding</keyword>
<dbReference type="SUPFAM" id="SSF57667">
    <property type="entry name" value="beta-beta-alpha zinc fingers"/>
    <property type="match status" value="3"/>
</dbReference>
<gene>
    <name evidence="17" type="primary">LOC109471899</name>
</gene>
<keyword evidence="8" id="KW-0804">Transcription</keyword>
<evidence type="ECO:0000256" key="11">
    <source>
        <dbReference type="PROSITE-ProRule" id="PRU00309"/>
    </source>
</evidence>
<dbReference type="PROSITE" id="PS50157">
    <property type="entry name" value="ZINC_FINGER_C2H2_2"/>
    <property type="match status" value="5"/>
</dbReference>
<protein>
    <submittedName>
        <fullName evidence="17">Uncharacterized protein LOC109471899</fullName>
    </submittedName>
</protein>
<feature type="domain" description="C2H2-type" evidence="13">
    <location>
        <begin position="1030"/>
        <end position="1059"/>
    </location>
</feature>
<dbReference type="InterPro" id="IPR036236">
    <property type="entry name" value="Znf_C2H2_sf"/>
</dbReference>
<dbReference type="GO" id="GO:0008270">
    <property type="term" value="F:zinc ion binding"/>
    <property type="evidence" value="ECO:0007669"/>
    <property type="project" value="UniProtKB-KW"/>
</dbReference>
<dbReference type="GeneID" id="109471899"/>
<evidence type="ECO:0000256" key="3">
    <source>
        <dbReference type="ARBA" id="ARBA00022723"/>
    </source>
</evidence>
<dbReference type="PROSITE" id="PS50950">
    <property type="entry name" value="ZF_THAP"/>
    <property type="match status" value="1"/>
</dbReference>
<comment type="similarity">
    <text evidence="2">Belongs to the krueppel C2H2-type zinc-finger protein family.</text>
</comment>
<dbReference type="Proteomes" id="UP000515135">
    <property type="component" value="Unplaced"/>
</dbReference>
<feature type="compositionally biased region" description="Basic and acidic residues" evidence="12">
    <location>
        <begin position="848"/>
        <end position="864"/>
    </location>
</feature>
<evidence type="ECO:0000256" key="2">
    <source>
        <dbReference type="ARBA" id="ARBA00006991"/>
    </source>
</evidence>
<organism evidence="16 17">
    <name type="scientific">Branchiostoma belcheri</name>
    <name type="common">Amphioxus</name>
    <dbReference type="NCBI Taxonomy" id="7741"/>
    <lineage>
        <taxon>Eukaryota</taxon>
        <taxon>Metazoa</taxon>
        <taxon>Chordata</taxon>
        <taxon>Cephalochordata</taxon>
        <taxon>Leptocardii</taxon>
        <taxon>Amphioxiformes</taxon>
        <taxon>Branchiostomatidae</taxon>
        <taxon>Branchiostoma</taxon>
    </lineage>
</organism>
<feature type="region of interest" description="Disordered" evidence="12">
    <location>
        <begin position="374"/>
        <end position="405"/>
    </location>
</feature>
<dbReference type="GO" id="GO:0005634">
    <property type="term" value="C:nucleus"/>
    <property type="evidence" value="ECO:0007669"/>
    <property type="project" value="UniProtKB-SubCell"/>
</dbReference>
<dbReference type="PROSITE" id="PS51329">
    <property type="entry name" value="C_CAP_COFACTOR_C"/>
    <property type="match status" value="1"/>
</dbReference>
<feature type="region of interest" description="Disordered" evidence="12">
    <location>
        <begin position="659"/>
        <end position="678"/>
    </location>
</feature>
<evidence type="ECO:0000313" key="17">
    <source>
        <dbReference type="RefSeq" id="XP_019626903.1"/>
    </source>
</evidence>
<evidence type="ECO:0000259" key="14">
    <source>
        <dbReference type="PROSITE" id="PS50950"/>
    </source>
</evidence>
<dbReference type="SMART" id="SM00692">
    <property type="entry name" value="DM3"/>
    <property type="match status" value="1"/>
</dbReference>
<evidence type="ECO:0000256" key="5">
    <source>
        <dbReference type="ARBA" id="ARBA00022771"/>
    </source>
</evidence>
<evidence type="ECO:0000256" key="1">
    <source>
        <dbReference type="ARBA" id="ARBA00004123"/>
    </source>
</evidence>
<dbReference type="InterPro" id="IPR013087">
    <property type="entry name" value="Znf_C2H2_type"/>
</dbReference>
<feature type="compositionally biased region" description="Polar residues" evidence="12">
    <location>
        <begin position="661"/>
        <end position="678"/>
    </location>
</feature>
<feature type="compositionally biased region" description="Polar residues" evidence="12">
    <location>
        <begin position="791"/>
        <end position="803"/>
    </location>
</feature>
<keyword evidence="4" id="KW-0677">Repeat</keyword>
<dbReference type="Pfam" id="PF13912">
    <property type="entry name" value="zf-C2H2_6"/>
    <property type="match status" value="1"/>
</dbReference>
<evidence type="ECO:0000256" key="6">
    <source>
        <dbReference type="ARBA" id="ARBA00022833"/>
    </source>
</evidence>
<comment type="subcellular location">
    <subcellularLocation>
        <location evidence="1">Nucleus</location>
    </subcellularLocation>
</comment>
<dbReference type="FunFam" id="3.30.160.60:FF:000188">
    <property type="entry name" value="Zinc finger protein 787"/>
    <property type="match status" value="1"/>
</dbReference>
<keyword evidence="16" id="KW-1185">Reference proteome</keyword>
<dbReference type="SMART" id="SM00980">
    <property type="entry name" value="THAP"/>
    <property type="match status" value="1"/>
</dbReference>
<feature type="compositionally biased region" description="Polar residues" evidence="12">
    <location>
        <begin position="753"/>
        <end position="762"/>
    </location>
</feature>
<dbReference type="AlphaFoldDB" id="A0A6P4YRC5"/>
<proteinExistence type="inferred from homology"/>
<name>A0A6P4YRC5_BRABE</name>
<evidence type="ECO:0000256" key="12">
    <source>
        <dbReference type="SAM" id="MobiDB-lite"/>
    </source>
</evidence>
<feature type="domain" description="THAP-type" evidence="14">
    <location>
        <begin position="21"/>
        <end position="126"/>
    </location>
</feature>
<feature type="domain" description="C-CAP/cofactor C-like" evidence="15">
    <location>
        <begin position="441"/>
        <end position="577"/>
    </location>
</feature>
<feature type="region of interest" description="Disordered" evidence="12">
    <location>
        <begin position="421"/>
        <end position="447"/>
    </location>
</feature>
<feature type="domain" description="C2H2-type" evidence="13">
    <location>
        <begin position="1088"/>
        <end position="1115"/>
    </location>
</feature>
<dbReference type="GO" id="GO:0000981">
    <property type="term" value="F:DNA-binding transcription factor activity, RNA polymerase II-specific"/>
    <property type="evidence" value="ECO:0007669"/>
    <property type="project" value="TreeGrafter"/>
</dbReference>
<dbReference type="KEGG" id="bbel:109471899"/>
<keyword evidence="7 11" id="KW-0238">DNA-binding</keyword>
<dbReference type="GO" id="GO:0000977">
    <property type="term" value="F:RNA polymerase II transcription regulatory region sequence-specific DNA binding"/>
    <property type="evidence" value="ECO:0007669"/>
    <property type="project" value="TreeGrafter"/>
</dbReference>
<feature type="domain" description="C2H2-type" evidence="13">
    <location>
        <begin position="1060"/>
        <end position="1087"/>
    </location>
</feature>
<dbReference type="InterPro" id="IPR017901">
    <property type="entry name" value="C-CAP_CF_C-like"/>
</dbReference>
<evidence type="ECO:0000256" key="8">
    <source>
        <dbReference type="ARBA" id="ARBA00023163"/>
    </source>
</evidence>
<feature type="compositionally biased region" description="Basic and acidic residues" evidence="12">
    <location>
        <begin position="1114"/>
        <end position="1124"/>
    </location>
</feature>
<feature type="compositionally biased region" description="Low complexity" evidence="12">
    <location>
        <begin position="374"/>
        <end position="395"/>
    </location>
</feature>
<feature type="compositionally biased region" description="Acidic residues" evidence="12">
    <location>
        <begin position="865"/>
        <end position="876"/>
    </location>
</feature>
<evidence type="ECO:0000256" key="4">
    <source>
        <dbReference type="ARBA" id="ARBA00022737"/>
    </source>
</evidence>
<evidence type="ECO:0000256" key="7">
    <source>
        <dbReference type="ARBA" id="ARBA00023125"/>
    </source>
</evidence>
<evidence type="ECO:0000256" key="10">
    <source>
        <dbReference type="PROSITE-ProRule" id="PRU00042"/>
    </source>
</evidence>
<keyword evidence="5 10" id="KW-0863">Zinc-finger</keyword>
<reference evidence="17" key="1">
    <citation type="submission" date="2025-08" db="UniProtKB">
        <authorList>
            <consortium name="RefSeq"/>
        </authorList>
    </citation>
    <scope>IDENTIFICATION</scope>
    <source>
        <tissue evidence="17">Gonad</tissue>
    </source>
</reference>
<dbReference type="Pfam" id="PF00096">
    <property type="entry name" value="zf-C2H2"/>
    <property type="match status" value="1"/>
</dbReference>
<evidence type="ECO:0000256" key="9">
    <source>
        <dbReference type="ARBA" id="ARBA00023242"/>
    </source>
</evidence>
<keyword evidence="6" id="KW-0862">Zinc</keyword>
<feature type="region of interest" description="Disordered" evidence="12">
    <location>
        <begin position="1114"/>
        <end position="1165"/>
    </location>
</feature>
<feature type="compositionally biased region" description="Low complexity" evidence="12">
    <location>
        <begin position="335"/>
        <end position="346"/>
    </location>
</feature>
<feature type="region of interest" description="Disordered" evidence="12">
    <location>
        <begin position="783"/>
        <end position="816"/>
    </location>
</feature>
<feature type="compositionally biased region" description="Basic residues" evidence="12">
    <location>
        <begin position="1125"/>
        <end position="1135"/>
    </location>
</feature>
<evidence type="ECO:0000313" key="16">
    <source>
        <dbReference type="Proteomes" id="UP000515135"/>
    </source>
</evidence>
<feature type="domain" description="C2H2-type" evidence="13">
    <location>
        <begin position="1000"/>
        <end position="1030"/>
    </location>
</feature>
<dbReference type="SUPFAM" id="SSF57716">
    <property type="entry name" value="Glucocorticoid receptor-like (DNA-binding domain)"/>
    <property type="match status" value="1"/>
</dbReference>
<feature type="region of interest" description="Disordered" evidence="12">
    <location>
        <begin position="335"/>
        <end position="357"/>
    </location>
</feature>
<dbReference type="PANTHER" id="PTHR24381">
    <property type="entry name" value="ZINC FINGER PROTEIN"/>
    <property type="match status" value="1"/>
</dbReference>
<feature type="region of interest" description="Disordered" evidence="12">
    <location>
        <begin position="749"/>
        <end position="769"/>
    </location>
</feature>
<evidence type="ECO:0000259" key="15">
    <source>
        <dbReference type="PROSITE" id="PS51329"/>
    </source>
</evidence>
<dbReference type="PANTHER" id="PTHR24381:SF390">
    <property type="entry name" value="ZINC FINGER PROTEIN 37 HOMOLOG"/>
    <property type="match status" value="1"/>
</dbReference>
<dbReference type="Gene3D" id="3.30.160.60">
    <property type="entry name" value="Classic Zinc Finger"/>
    <property type="match status" value="4"/>
</dbReference>
<feature type="compositionally biased region" description="Polar residues" evidence="12">
    <location>
        <begin position="347"/>
        <end position="357"/>
    </location>
</feature>
<dbReference type="PROSITE" id="PS00028">
    <property type="entry name" value="ZINC_FINGER_C2H2_1"/>
    <property type="match status" value="4"/>
</dbReference>
<dbReference type="SMART" id="SM00355">
    <property type="entry name" value="ZnF_C2H2"/>
    <property type="match status" value="7"/>
</dbReference>
<sequence>MTSSEVEVSRTVMAAPTAIVMHGGKHCVAGGPNGASCKNSNFTEGVSMHKFPQVKNIGTGADKEKEKTRSLWIQFVKRHRRDFEVSATSVLCSAHFEPSCFTQDLEIAGICGIKRKLTSGAVPTIDIAGLPKQTAPATTDWERRRLIRELLQPATQEQTGQSRTQDIRLTVKEEDHQEKNLGHGGTAANHVKKEPLDELEEDLVNCCNKTAQLLGDKCGTAGTDAVVENEQSMDFDNCHNTGTSSQQSCTVGTVEEQQETNPGMSYNQIVGTVEGELEVNSGNCYNTNTPSQLRCSIGPGGIQVKKEGGQEMNFGSCYNTVTVTSQLSSSTVVTSQPSSSTFVTSQPGSSPVVTSQPSCSTVVTTQLSSTTVTPQLSSSSVVTSQPSSSTFVTSQPGSSPVVTSQPSCSTVVTTQLSSSTVTPQLSSTSSSVVTSQPGSSPVVTSQPSSRTVVTPQLSSSAVLIPQLSSRIVIIPQLSSSTVFIPQLSSSTVFIPQLSSSTVIIPQLSSSTIIPQLSSSTVVTPQLRSSRVVTPQLSSSTVVTSQLSSSTVVTPQLSSSTVVMPQPSSSTVVMPQPSFSTVVMPQPSFSTVVTPQLSFSTVVTPQPSSSTVVTPQLSSSTVGDSVKLESVQKVDLSNCYTTSTSSQLCSDMVGITQKHNSETNIGSSTPDQQSLNTNRSKVEETPRFDLTYPLVQSYCAYWPPGAIKRAMKEAAEISQACVDPAKSRWHVHSYEMEECVPEQVDYMGTGHAASDNNQDSNYAAVNPGLPKPKQLIRQVLELRKEDSLEMDNGNSNVTDSTSPQLMDELTDGEDNLSDISNITDILKDVLEDGNDSEESDKEVSSSVSENEKKGHKSDSSRHMSSEEEELSGDDSDDSVSSSGSDWLEEIQRQNQLRRKRQRQRNKGKKKTSWVCKCQEKFTGKRSYEEHKREAHPVTCVYCEEKFTSTQALRKHQKTHMSSEDKLDLKGNKLFMCDHCGLFFTSTKLKRHELQISTARPYKCEVENCKATYKTKSAVRCHFITVHNRDRFPCPYEGCKKTYGDKSRMMKHYKVHTNERRYQCSYCGKMFQRGEHLRVHTRIHTGDTPFNCTLCNYSGRQYNSLRSHMKVHHPEHCVKSGDEKGIKPSKKPRKKAVINKDSLADKGPGSAKKTTPYSTRSQFYRAK</sequence>
<evidence type="ECO:0000259" key="13">
    <source>
        <dbReference type="PROSITE" id="PS50157"/>
    </source>
</evidence>
<dbReference type="RefSeq" id="XP_019626903.1">
    <property type="nucleotide sequence ID" value="XM_019771344.1"/>
</dbReference>
<feature type="compositionally biased region" description="Polar residues" evidence="12">
    <location>
        <begin position="1150"/>
        <end position="1165"/>
    </location>
</feature>
<dbReference type="InterPro" id="IPR006612">
    <property type="entry name" value="THAP_Znf"/>
</dbReference>
<feature type="domain" description="C2H2-type" evidence="13">
    <location>
        <begin position="936"/>
        <end position="963"/>
    </location>
</feature>
<accession>A0A6P4YRC5</accession>
<feature type="compositionally biased region" description="Polar residues" evidence="12">
    <location>
        <begin position="396"/>
        <end position="405"/>
    </location>
</feature>
<dbReference type="Pfam" id="PF05485">
    <property type="entry name" value="THAP"/>
    <property type="match status" value="1"/>
</dbReference>
<feature type="region of interest" description="Disordered" evidence="12">
    <location>
        <begin position="831"/>
        <end position="884"/>
    </location>
</feature>
<keyword evidence="9" id="KW-0539">Nucleus</keyword>
<dbReference type="OrthoDB" id="6122312at2759"/>